<reference evidence="1 2" key="1">
    <citation type="submission" date="2023-08" db="EMBL/GenBank/DDBJ databases">
        <title>A Necator americanus chromosomal reference genome.</title>
        <authorList>
            <person name="Ilik V."/>
            <person name="Petrzelkova K.J."/>
            <person name="Pardy F."/>
            <person name="Fuh T."/>
            <person name="Niatou-Singa F.S."/>
            <person name="Gouil Q."/>
            <person name="Baker L."/>
            <person name="Ritchie M.E."/>
            <person name="Jex A.R."/>
            <person name="Gazzola D."/>
            <person name="Li H."/>
            <person name="Toshio Fujiwara R."/>
            <person name="Zhan B."/>
            <person name="Aroian R.V."/>
            <person name="Pafco B."/>
            <person name="Schwarz E.M."/>
        </authorList>
    </citation>
    <scope>NUCLEOTIDE SEQUENCE [LARGE SCALE GENOMIC DNA]</scope>
    <source>
        <strain evidence="1 2">Aroian</strain>
        <tissue evidence="1">Whole animal</tissue>
    </source>
</reference>
<dbReference type="Proteomes" id="UP001303046">
    <property type="component" value="Unassembled WGS sequence"/>
</dbReference>
<comment type="caution">
    <text evidence="1">The sequence shown here is derived from an EMBL/GenBank/DDBJ whole genome shotgun (WGS) entry which is preliminary data.</text>
</comment>
<accession>A0ABR1CZ98</accession>
<sequence>MNNLPFRYPGMDNLPEQRVRRTWPFEHADIYNFGPLSIKKEDEAAKGALYDGLIKSVKAFTKYYNEPFRHLEILGTLLVEIESSVNSRPLTYQEERREETPILRPIDFIQREMVITYPFETIGTDEGDETYHAHAQAVLLKIRQQTEDAFKESHQLTERFWKIRSLQYLTALRESHKLQMNNKRSTPRNSEEGQVF</sequence>
<name>A0ABR1CZ98_NECAM</name>
<evidence type="ECO:0000313" key="1">
    <source>
        <dbReference type="EMBL" id="KAK6743247.1"/>
    </source>
</evidence>
<evidence type="ECO:0000313" key="2">
    <source>
        <dbReference type="Proteomes" id="UP001303046"/>
    </source>
</evidence>
<gene>
    <name evidence="1" type="primary">Necator_chrIII.g11244</name>
    <name evidence="1" type="ORF">RB195_010479</name>
</gene>
<proteinExistence type="predicted"/>
<protein>
    <submittedName>
        <fullName evidence="1">Uncharacterized protein</fullName>
    </submittedName>
</protein>
<organism evidence="1 2">
    <name type="scientific">Necator americanus</name>
    <name type="common">Human hookworm</name>
    <dbReference type="NCBI Taxonomy" id="51031"/>
    <lineage>
        <taxon>Eukaryota</taxon>
        <taxon>Metazoa</taxon>
        <taxon>Ecdysozoa</taxon>
        <taxon>Nematoda</taxon>
        <taxon>Chromadorea</taxon>
        <taxon>Rhabditida</taxon>
        <taxon>Rhabditina</taxon>
        <taxon>Rhabditomorpha</taxon>
        <taxon>Strongyloidea</taxon>
        <taxon>Ancylostomatidae</taxon>
        <taxon>Bunostominae</taxon>
        <taxon>Necator</taxon>
    </lineage>
</organism>
<dbReference type="EMBL" id="JAVFWL010000003">
    <property type="protein sequence ID" value="KAK6743247.1"/>
    <property type="molecule type" value="Genomic_DNA"/>
</dbReference>
<keyword evidence="2" id="KW-1185">Reference proteome</keyword>